<name>A0AAD9MWR8_9ANNE</name>
<dbReference type="Proteomes" id="UP001208570">
    <property type="component" value="Unassembled WGS sequence"/>
</dbReference>
<keyword evidence="2" id="KW-1185">Reference proteome</keyword>
<organism evidence="1 2">
    <name type="scientific">Paralvinella palmiformis</name>
    <dbReference type="NCBI Taxonomy" id="53620"/>
    <lineage>
        <taxon>Eukaryota</taxon>
        <taxon>Metazoa</taxon>
        <taxon>Spiralia</taxon>
        <taxon>Lophotrochozoa</taxon>
        <taxon>Annelida</taxon>
        <taxon>Polychaeta</taxon>
        <taxon>Sedentaria</taxon>
        <taxon>Canalipalpata</taxon>
        <taxon>Terebellida</taxon>
        <taxon>Terebelliformia</taxon>
        <taxon>Alvinellidae</taxon>
        <taxon>Paralvinella</taxon>
    </lineage>
</organism>
<accession>A0AAD9MWR8</accession>
<protein>
    <submittedName>
        <fullName evidence="1">Uncharacterized protein</fullName>
    </submittedName>
</protein>
<gene>
    <name evidence="1" type="ORF">LSH36_591g01042</name>
</gene>
<reference evidence="1" key="1">
    <citation type="journal article" date="2023" name="Mol. Biol. Evol.">
        <title>Third-Generation Sequencing Reveals the Adaptive Role of the Epigenome in Three Deep-Sea Polychaetes.</title>
        <authorList>
            <person name="Perez M."/>
            <person name="Aroh O."/>
            <person name="Sun Y."/>
            <person name="Lan Y."/>
            <person name="Juniper S.K."/>
            <person name="Young C.R."/>
            <person name="Angers B."/>
            <person name="Qian P.Y."/>
        </authorList>
    </citation>
    <scope>NUCLEOTIDE SEQUENCE</scope>
    <source>
        <strain evidence="1">P08H-3</strain>
    </source>
</reference>
<dbReference type="AlphaFoldDB" id="A0AAD9MWR8"/>
<dbReference type="EMBL" id="JAODUP010000591">
    <property type="protein sequence ID" value="KAK2146651.1"/>
    <property type="molecule type" value="Genomic_DNA"/>
</dbReference>
<evidence type="ECO:0000313" key="2">
    <source>
        <dbReference type="Proteomes" id="UP001208570"/>
    </source>
</evidence>
<comment type="caution">
    <text evidence="1">The sequence shown here is derived from an EMBL/GenBank/DDBJ whole genome shotgun (WGS) entry which is preliminary data.</text>
</comment>
<sequence length="79" mass="8778">MRNKSKKLSMFLAPPDPYEISRLTDSLKRKNSSGHDGITSSLIKDIKHKICLPVTLLINKSISAGIVSDLLKTTQIKEN</sequence>
<evidence type="ECO:0000313" key="1">
    <source>
        <dbReference type="EMBL" id="KAK2146651.1"/>
    </source>
</evidence>
<proteinExistence type="predicted"/>